<dbReference type="EMBL" id="BK059091">
    <property type="protein sequence ID" value="DAE28679.1"/>
    <property type="molecule type" value="Genomic_DNA"/>
</dbReference>
<evidence type="ECO:0000313" key="1">
    <source>
        <dbReference type="EMBL" id="DAE28679.1"/>
    </source>
</evidence>
<proteinExistence type="predicted"/>
<organism evidence="1">
    <name type="scientific">virus sp. ctmTa7</name>
    <dbReference type="NCBI Taxonomy" id="2828255"/>
    <lineage>
        <taxon>Viruses</taxon>
    </lineage>
</organism>
<reference evidence="1" key="1">
    <citation type="journal article" date="2021" name="Proc. Natl. Acad. Sci. U.S.A.">
        <title>A Catalog of Tens of Thousands of Viruses from Human Metagenomes Reveals Hidden Associations with Chronic Diseases.</title>
        <authorList>
            <person name="Tisza M.J."/>
            <person name="Buck C.B."/>
        </authorList>
    </citation>
    <scope>NUCLEOTIDE SEQUENCE</scope>
    <source>
        <strain evidence="1">CtmTa7</strain>
    </source>
</reference>
<name>A0A8S5RBF3_9VIRU</name>
<accession>A0A8S5RBF3</accession>
<sequence>MKEIECSDRTFANECQAGSTIYNINELFSALDDLKEKFTYEKAARVYELAENAKSNWNFVKSEIAEINDNSRVYKALDDFKNRVKSGEDSI</sequence>
<protein>
    <submittedName>
        <fullName evidence="1">Uncharacterized protein</fullName>
    </submittedName>
</protein>